<sequence length="145" mass="16090">MGLARILLARCFRVSRVVFMVVWFIAGSGDPQLWPLSPLNQHELLVFAIRPQTAHWLFFMLIPGPGGDLLRGIIAGYCRHDWRAAQRRGNGVHSAAHYCKLVARAVLSPGGKETPQDSGKHTSNRSMTGAAYHQHGVCRHSLILQ</sequence>
<feature type="transmembrane region" description="Helical" evidence="1">
    <location>
        <begin position="7"/>
        <end position="26"/>
    </location>
</feature>
<organism evidence="2 3">
    <name type="scientific">Elysia crispata</name>
    <name type="common">lettuce slug</name>
    <dbReference type="NCBI Taxonomy" id="231223"/>
    <lineage>
        <taxon>Eukaryota</taxon>
        <taxon>Metazoa</taxon>
        <taxon>Spiralia</taxon>
        <taxon>Lophotrochozoa</taxon>
        <taxon>Mollusca</taxon>
        <taxon>Gastropoda</taxon>
        <taxon>Heterobranchia</taxon>
        <taxon>Euthyneura</taxon>
        <taxon>Panpulmonata</taxon>
        <taxon>Sacoglossa</taxon>
        <taxon>Placobranchoidea</taxon>
        <taxon>Plakobranchidae</taxon>
        <taxon>Elysia</taxon>
    </lineage>
</organism>
<evidence type="ECO:0000313" key="3">
    <source>
        <dbReference type="Proteomes" id="UP001283361"/>
    </source>
</evidence>
<keyword evidence="1" id="KW-0472">Membrane</keyword>
<dbReference type="EMBL" id="JAWDGP010004860">
    <property type="protein sequence ID" value="KAK3761668.1"/>
    <property type="molecule type" value="Genomic_DNA"/>
</dbReference>
<keyword evidence="1" id="KW-1133">Transmembrane helix</keyword>
<comment type="caution">
    <text evidence="2">The sequence shown here is derived from an EMBL/GenBank/DDBJ whole genome shotgun (WGS) entry which is preliminary data.</text>
</comment>
<evidence type="ECO:0000313" key="2">
    <source>
        <dbReference type="EMBL" id="KAK3761668.1"/>
    </source>
</evidence>
<feature type="transmembrane region" description="Helical" evidence="1">
    <location>
        <begin position="56"/>
        <end position="78"/>
    </location>
</feature>
<name>A0AAE1D9T9_9GAST</name>
<accession>A0AAE1D9T9</accession>
<proteinExistence type="predicted"/>
<dbReference type="Proteomes" id="UP001283361">
    <property type="component" value="Unassembled WGS sequence"/>
</dbReference>
<keyword evidence="3" id="KW-1185">Reference proteome</keyword>
<reference evidence="2" key="1">
    <citation type="journal article" date="2023" name="G3 (Bethesda)">
        <title>A reference genome for the long-term kleptoplast-retaining sea slug Elysia crispata morphotype clarki.</title>
        <authorList>
            <person name="Eastman K.E."/>
            <person name="Pendleton A.L."/>
            <person name="Shaikh M.A."/>
            <person name="Suttiyut T."/>
            <person name="Ogas R."/>
            <person name="Tomko P."/>
            <person name="Gavelis G."/>
            <person name="Widhalm J.R."/>
            <person name="Wisecaver J.H."/>
        </authorList>
    </citation>
    <scope>NUCLEOTIDE SEQUENCE</scope>
    <source>
        <strain evidence="2">ECLA1</strain>
    </source>
</reference>
<gene>
    <name evidence="2" type="ORF">RRG08_048062</name>
</gene>
<keyword evidence="1" id="KW-0812">Transmembrane</keyword>
<protein>
    <submittedName>
        <fullName evidence="2">Uncharacterized protein</fullName>
    </submittedName>
</protein>
<dbReference type="AlphaFoldDB" id="A0AAE1D9T9"/>
<evidence type="ECO:0000256" key="1">
    <source>
        <dbReference type="SAM" id="Phobius"/>
    </source>
</evidence>